<protein>
    <submittedName>
        <fullName evidence="2">Uncharacterized protein</fullName>
    </submittedName>
</protein>
<dbReference type="OrthoDB" id="271725at2759"/>
<comment type="caution">
    <text evidence="2">The sequence shown here is derived from an EMBL/GenBank/DDBJ whole genome shotgun (WGS) entry which is preliminary data.</text>
</comment>
<keyword evidence="3" id="KW-1185">Reference proteome</keyword>
<dbReference type="EMBL" id="JAAVMX010000001">
    <property type="protein sequence ID" value="KAF4513315.1"/>
    <property type="molecule type" value="Genomic_DNA"/>
</dbReference>
<proteinExistence type="predicted"/>
<evidence type="ECO:0000313" key="2">
    <source>
        <dbReference type="EMBL" id="KAF4513315.1"/>
    </source>
</evidence>
<gene>
    <name evidence="2" type="ORF">G6O67_000603</name>
</gene>
<dbReference type="Proteomes" id="UP000557566">
    <property type="component" value="Unassembled WGS sequence"/>
</dbReference>
<evidence type="ECO:0000256" key="1">
    <source>
        <dbReference type="SAM" id="MobiDB-lite"/>
    </source>
</evidence>
<evidence type="ECO:0000313" key="3">
    <source>
        <dbReference type="Proteomes" id="UP000557566"/>
    </source>
</evidence>
<dbReference type="AlphaFoldDB" id="A0A8H4PZS6"/>
<organism evidence="2 3">
    <name type="scientific">Ophiocordyceps sinensis</name>
    <dbReference type="NCBI Taxonomy" id="72228"/>
    <lineage>
        <taxon>Eukaryota</taxon>
        <taxon>Fungi</taxon>
        <taxon>Dikarya</taxon>
        <taxon>Ascomycota</taxon>
        <taxon>Pezizomycotina</taxon>
        <taxon>Sordariomycetes</taxon>
        <taxon>Hypocreomycetidae</taxon>
        <taxon>Hypocreales</taxon>
        <taxon>Ophiocordycipitaceae</taxon>
        <taxon>Ophiocordyceps</taxon>
    </lineage>
</organism>
<name>A0A8H4PZS6_9HYPO</name>
<accession>A0A8H4PZS6</accession>
<sequence>MARLSCFESRLPCNWLLRTPSRSNSSIDLTPPESIDTSNASSRKTGRDLGPSIGLFPSRTILRSEFAAQ</sequence>
<reference evidence="2 3" key="1">
    <citation type="journal article" date="2020" name="Genome Biol. Evol.">
        <title>A new high-quality draft genome assembly of the Chinese cordyceps Ophiocordyceps sinensis.</title>
        <authorList>
            <person name="Shu R."/>
            <person name="Zhang J."/>
            <person name="Meng Q."/>
            <person name="Zhang H."/>
            <person name="Zhou G."/>
            <person name="Li M."/>
            <person name="Wu P."/>
            <person name="Zhao Y."/>
            <person name="Chen C."/>
            <person name="Qin Q."/>
        </authorList>
    </citation>
    <scope>NUCLEOTIDE SEQUENCE [LARGE SCALE GENOMIC DNA]</scope>
    <source>
        <strain evidence="2 3">IOZ07</strain>
    </source>
</reference>
<feature type="region of interest" description="Disordered" evidence="1">
    <location>
        <begin position="19"/>
        <end position="52"/>
    </location>
</feature>